<name>A0A6A5Y8V1_9PLEO</name>
<dbReference type="GeneID" id="54278976"/>
<evidence type="ECO:0000313" key="2">
    <source>
        <dbReference type="EMBL" id="KAF2021250.1"/>
    </source>
</evidence>
<proteinExistence type="predicted"/>
<keyword evidence="3" id="KW-1185">Reference proteome</keyword>
<evidence type="ECO:0000313" key="3">
    <source>
        <dbReference type="Proteomes" id="UP000799778"/>
    </source>
</evidence>
<feature type="compositionally biased region" description="Basic and acidic residues" evidence="1">
    <location>
        <begin position="80"/>
        <end position="89"/>
    </location>
</feature>
<feature type="compositionally biased region" description="Polar residues" evidence="1">
    <location>
        <begin position="58"/>
        <end position="73"/>
    </location>
</feature>
<protein>
    <submittedName>
        <fullName evidence="2">Uncharacterized protein</fullName>
    </submittedName>
</protein>
<feature type="compositionally biased region" description="Basic and acidic residues" evidence="1">
    <location>
        <begin position="1"/>
        <end position="22"/>
    </location>
</feature>
<dbReference type="AlphaFoldDB" id="A0A6A5Y8V1"/>
<dbReference type="Proteomes" id="UP000799778">
    <property type="component" value="Unassembled WGS sequence"/>
</dbReference>
<organism evidence="2 3">
    <name type="scientific">Aaosphaeria arxii CBS 175.79</name>
    <dbReference type="NCBI Taxonomy" id="1450172"/>
    <lineage>
        <taxon>Eukaryota</taxon>
        <taxon>Fungi</taxon>
        <taxon>Dikarya</taxon>
        <taxon>Ascomycota</taxon>
        <taxon>Pezizomycotina</taxon>
        <taxon>Dothideomycetes</taxon>
        <taxon>Pleosporomycetidae</taxon>
        <taxon>Pleosporales</taxon>
        <taxon>Pleosporales incertae sedis</taxon>
        <taxon>Aaosphaeria</taxon>
    </lineage>
</organism>
<gene>
    <name evidence="2" type="ORF">BU24DRAFT_17791</name>
</gene>
<feature type="region of interest" description="Disordered" evidence="1">
    <location>
        <begin position="1"/>
        <end position="131"/>
    </location>
</feature>
<dbReference type="RefSeq" id="XP_033389589.1">
    <property type="nucleotide sequence ID" value="XM_033521579.1"/>
</dbReference>
<accession>A0A6A5Y8V1</accession>
<reference evidence="2" key="1">
    <citation type="journal article" date="2020" name="Stud. Mycol.">
        <title>101 Dothideomycetes genomes: a test case for predicting lifestyles and emergence of pathogens.</title>
        <authorList>
            <person name="Haridas S."/>
            <person name="Albert R."/>
            <person name="Binder M."/>
            <person name="Bloem J."/>
            <person name="Labutti K."/>
            <person name="Salamov A."/>
            <person name="Andreopoulos B."/>
            <person name="Baker S."/>
            <person name="Barry K."/>
            <person name="Bills G."/>
            <person name="Bluhm B."/>
            <person name="Cannon C."/>
            <person name="Castanera R."/>
            <person name="Culley D."/>
            <person name="Daum C."/>
            <person name="Ezra D."/>
            <person name="Gonzalez J."/>
            <person name="Henrissat B."/>
            <person name="Kuo A."/>
            <person name="Liang C."/>
            <person name="Lipzen A."/>
            <person name="Lutzoni F."/>
            <person name="Magnuson J."/>
            <person name="Mondo S."/>
            <person name="Nolan M."/>
            <person name="Ohm R."/>
            <person name="Pangilinan J."/>
            <person name="Park H.-J."/>
            <person name="Ramirez L."/>
            <person name="Alfaro M."/>
            <person name="Sun H."/>
            <person name="Tritt A."/>
            <person name="Yoshinaga Y."/>
            <person name="Zwiers L.-H."/>
            <person name="Turgeon B."/>
            <person name="Goodwin S."/>
            <person name="Spatafora J."/>
            <person name="Crous P."/>
            <person name="Grigoriev I."/>
        </authorList>
    </citation>
    <scope>NUCLEOTIDE SEQUENCE</scope>
    <source>
        <strain evidence="2">CBS 175.79</strain>
    </source>
</reference>
<sequence length="131" mass="14456">MSNFFDRKANFRDEGAASHEAKQTGQGHGSRASDRTSHIYEAPYTSHRKRSYSPPSPMTGQKRSVSVESNTALNHKKRPRISEDERRLCGDYALPSDAVPVPSPESWGNSSPFSRAKATKAQVQPSSLLIP</sequence>
<feature type="compositionally biased region" description="Polar residues" evidence="1">
    <location>
        <begin position="121"/>
        <end position="131"/>
    </location>
</feature>
<dbReference type="EMBL" id="ML978066">
    <property type="protein sequence ID" value="KAF2021250.1"/>
    <property type="molecule type" value="Genomic_DNA"/>
</dbReference>
<evidence type="ECO:0000256" key="1">
    <source>
        <dbReference type="SAM" id="MobiDB-lite"/>
    </source>
</evidence>